<evidence type="ECO:0000259" key="12">
    <source>
        <dbReference type="SMART" id="SM00423"/>
    </source>
</evidence>
<keyword evidence="11" id="KW-0325">Glycoprotein</keyword>
<feature type="domain" description="PSI" evidence="12">
    <location>
        <begin position="110"/>
        <end position="153"/>
    </location>
</feature>
<evidence type="ECO:0000313" key="15">
    <source>
        <dbReference type="Proteomes" id="UP000001075"/>
    </source>
</evidence>
<evidence type="ECO:0000256" key="8">
    <source>
        <dbReference type="ARBA" id="ARBA00023136"/>
    </source>
</evidence>
<keyword evidence="6" id="KW-0677">Repeat</keyword>
<evidence type="ECO:0000313" key="14">
    <source>
        <dbReference type="EMBL" id="EGW15358.1"/>
    </source>
</evidence>
<organism evidence="14 15">
    <name type="scientific">Cricetulus griseus</name>
    <name type="common">Chinese hamster</name>
    <name type="synonym">Cricetulus barabensis griseus</name>
    <dbReference type="NCBI Taxonomy" id="10029"/>
    <lineage>
        <taxon>Eukaryota</taxon>
        <taxon>Metazoa</taxon>
        <taxon>Chordata</taxon>
        <taxon>Craniata</taxon>
        <taxon>Vertebrata</taxon>
        <taxon>Euteleostomi</taxon>
        <taxon>Mammalia</taxon>
        <taxon>Eutheria</taxon>
        <taxon>Euarchontoglires</taxon>
        <taxon>Glires</taxon>
        <taxon>Rodentia</taxon>
        <taxon>Myomorpha</taxon>
        <taxon>Muroidea</taxon>
        <taxon>Cricetidae</taxon>
        <taxon>Cricetinae</taxon>
        <taxon>Cricetulus</taxon>
    </lineage>
</organism>
<reference evidence="15" key="1">
    <citation type="journal article" date="2011" name="Nat. Biotechnol.">
        <title>The genomic sequence of the Chinese hamster ovary (CHO)-K1 cell line.</title>
        <authorList>
            <person name="Xu X."/>
            <person name="Nagarajan H."/>
            <person name="Lewis N.E."/>
            <person name="Pan S."/>
            <person name="Cai Z."/>
            <person name="Liu X."/>
            <person name="Chen W."/>
            <person name="Xie M."/>
            <person name="Wang W."/>
            <person name="Hammond S."/>
            <person name="Andersen M.R."/>
            <person name="Neff N."/>
            <person name="Passarelli B."/>
            <person name="Koh W."/>
            <person name="Fan H.C."/>
            <person name="Wang J."/>
            <person name="Gui Y."/>
            <person name="Lee K.H."/>
            <person name="Betenbaugh M.J."/>
            <person name="Quake S.R."/>
            <person name="Famili I."/>
            <person name="Palsson B.O."/>
            <person name="Wang J."/>
        </authorList>
    </citation>
    <scope>NUCLEOTIDE SEQUENCE [LARGE SCALE GENOMIC DNA]</scope>
    <source>
        <strain evidence="15">CHO K1 cell line</strain>
    </source>
</reference>
<dbReference type="SMART" id="SM00429">
    <property type="entry name" value="IPT"/>
    <property type="match status" value="1"/>
</dbReference>
<accession>G3IP74</accession>
<dbReference type="Proteomes" id="UP000001075">
    <property type="component" value="Unassembled WGS sequence"/>
</dbReference>
<dbReference type="GO" id="GO:0030334">
    <property type="term" value="P:regulation of cell migration"/>
    <property type="evidence" value="ECO:0007669"/>
    <property type="project" value="TreeGrafter"/>
</dbReference>
<dbReference type="SUPFAM" id="SSF81296">
    <property type="entry name" value="E set domains"/>
    <property type="match status" value="1"/>
</dbReference>
<evidence type="ECO:0000256" key="6">
    <source>
        <dbReference type="ARBA" id="ARBA00022737"/>
    </source>
</evidence>
<dbReference type="Gene3D" id="2.60.40.10">
    <property type="entry name" value="Immunoglobulins"/>
    <property type="match status" value="1"/>
</dbReference>
<dbReference type="InterPro" id="IPR057533">
    <property type="entry name" value="PSI_Plexin-B"/>
</dbReference>
<evidence type="ECO:0000256" key="7">
    <source>
        <dbReference type="ARBA" id="ARBA00022989"/>
    </source>
</evidence>
<dbReference type="GO" id="GO:0017154">
    <property type="term" value="F:semaphorin receptor activity"/>
    <property type="evidence" value="ECO:0007669"/>
    <property type="project" value="InterPro"/>
</dbReference>
<dbReference type="GO" id="GO:0050772">
    <property type="term" value="P:positive regulation of axonogenesis"/>
    <property type="evidence" value="ECO:0007669"/>
    <property type="project" value="TreeGrafter"/>
</dbReference>
<dbReference type="GO" id="GO:0002116">
    <property type="term" value="C:semaphorin receptor complex"/>
    <property type="evidence" value="ECO:0007669"/>
    <property type="project" value="TreeGrafter"/>
</dbReference>
<dbReference type="InterPro" id="IPR031148">
    <property type="entry name" value="Plexin"/>
</dbReference>
<evidence type="ECO:0000256" key="11">
    <source>
        <dbReference type="ARBA" id="ARBA00023180"/>
    </source>
</evidence>
<protein>
    <submittedName>
        <fullName evidence="14">Plexin-B2</fullName>
    </submittedName>
</protein>
<keyword evidence="7" id="KW-1133">Transmembrane helix</keyword>
<gene>
    <name evidence="14" type="ORF">I79_025778</name>
</gene>
<dbReference type="PANTHER" id="PTHR22625">
    <property type="entry name" value="PLEXIN"/>
    <property type="match status" value="1"/>
</dbReference>
<keyword evidence="9" id="KW-1015">Disulfide bond</keyword>
<keyword evidence="8" id="KW-0472">Membrane</keyword>
<proteinExistence type="inferred from homology"/>
<dbReference type="GO" id="GO:0005886">
    <property type="term" value="C:plasma membrane"/>
    <property type="evidence" value="ECO:0007669"/>
    <property type="project" value="UniProtKB-SubCell"/>
</dbReference>
<dbReference type="Pfam" id="PF01833">
    <property type="entry name" value="TIG"/>
    <property type="match status" value="1"/>
</dbReference>
<dbReference type="EMBL" id="JH009284">
    <property type="protein sequence ID" value="EGW15358.1"/>
    <property type="molecule type" value="Genomic_DNA"/>
</dbReference>
<dbReference type="AlphaFoldDB" id="G3IP74"/>
<dbReference type="InterPro" id="IPR002909">
    <property type="entry name" value="IPT_dom"/>
</dbReference>
<dbReference type="FunFam" id="2.60.40.10:FF:000203">
    <property type="entry name" value="Plexin B2"/>
    <property type="match status" value="1"/>
</dbReference>
<sequence>MSLVENLPCISCASNRWMCQWDLLYHECREASPNPEDGIIRAHMEVNCPQFLDPSPSVIPMNHETEVTFQGKNLDTGKLSHDTNETLPLHLYVKSFDKKIDSKLQVTLYNCSFGRSDCSLCLAADPAYRCVWCRGQNRCVYEALCSNVTSECPPPVITRIQPETGPLGGGIRVTIHGSNLGVTADDVKKITVAGQNCAFEPKWYSVSTRGGRSINVTGQGFSLIQKFAMVVIAEPLRSWRRRREAESLEPMTVTGTEYVFYNDTKVVFLSPAVPEEPEAYNLTALIQMDGHRALLRTEAGAFEYVADPTFENFTGGVKKQVNKLIHARVSRPTAWGPRTG</sequence>
<evidence type="ECO:0000256" key="4">
    <source>
        <dbReference type="ARBA" id="ARBA00022692"/>
    </source>
</evidence>
<dbReference type="Pfam" id="PF24479">
    <property type="entry name" value="PSI_PlexinA-B"/>
    <property type="match status" value="1"/>
</dbReference>
<feature type="domain" description="PSI" evidence="12">
    <location>
        <begin position="2"/>
        <end position="49"/>
    </location>
</feature>
<keyword evidence="5" id="KW-0732">Signal</keyword>
<dbReference type="GO" id="GO:0007162">
    <property type="term" value="P:negative regulation of cell adhesion"/>
    <property type="evidence" value="ECO:0007669"/>
    <property type="project" value="TreeGrafter"/>
</dbReference>
<evidence type="ECO:0000256" key="5">
    <source>
        <dbReference type="ARBA" id="ARBA00022729"/>
    </source>
</evidence>
<evidence type="ECO:0000259" key="13">
    <source>
        <dbReference type="SMART" id="SM00429"/>
    </source>
</evidence>
<dbReference type="STRING" id="10029.G3IP74"/>
<comment type="subcellular location">
    <subcellularLocation>
        <location evidence="1">Cell membrane</location>
        <topology evidence="1">Single-pass type I membrane protein</topology>
    </subcellularLocation>
</comment>
<keyword evidence="3" id="KW-1003">Cell membrane</keyword>
<dbReference type="InterPro" id="IPR014756">
    <property type="entry name" value="Ig_E-set"/>
</dbReference>
<dbReference type="Pfam" id="PF24317">
    <property type="entry name" value="PSI_Plexin-B"/>
    <property type="match status" value="1"/>
</dbReference>
<keyword evidence="10" id="KW-0675">Receptor</keyword>
<keyword evidence="4" id="KW-0812">Transmembrane</keyword>
<evidence type="ECO:0000256" key="9">
    <source>
        <dbReference type="ARBA" id="ARBA00023157"/>
    </source>
</evidence>
<dbReference type="SMART" id="SM00423">
    <property type="entry name" value="PSI"/>
    <property type="match status" value="2"/>
</dbReference>
<feature type="domain" description="IPT/TIG" evidence="13">
    <location>
        <begin position="154"/>
        <end position="305"/>
    </location>
</feature>
<evidence type="ECO:0000256" key="10">
    <source>
        <dbReference type="ARBA" id="ARBA00023170"/>
    </source>
</evidence>
<evidence type="ECO:0000256" key="2">
    <source>
        <dbReference type="ARBA" id="ARBA00010297"/>
    </source>
</evidence>
<dbReference type="InterPro" id="IPR016201">
    <property type="entry name" value="PSI"/>
</dbReference>
<dbReference type="PANTHER" id="PTHR22625:SF9">
    <property type="entry name" value="PLEXIN-B2"/>
    <property type="match status" value="1"/>
</dbReference>
<comment type="similarity">
    <text evidence="2">Belongs to the plexin family.</text>
</comment>
<evidence type="ECO:0000256" key="1">
    <source>
        <dbReference type="ARBA" id="ARBA00004251"/>
    </source>
</evidence>
<name>G3IP74_CRIGR</name>
<dbReference type="GO" id="GO:0008360">
    <property type="term" value="P:regulation of cell shape"/>
    <property type="evidence" value="ECO:0007669"/>
    <property type="project" value="TreeGrafter"/>
</dbReference>
<evidence type="ECO:0000256" key="3">
    <source>
        <dbReference type="ARBA" id="ARBA00022475"/>
    </source>
</evidence>
<dbReference type="InterPro" id="IPR013783">
    <property type="entry name" value="Ig-like_fold"/>
</dbReference>
<dbReference type="InParanoid" id="G3IP74"/>